<organism evidence="3 4">
    <name type="scientific">Nitrospirillum amazonense</name>
    <dbReference type="NCBI Taxonomy" id="28077"/>
    <lineage>
        <taxon>Bacteria</taxon>
        <taxon>Pseudomonadati</taxon>
        <taxon>Pseudomonadota</taxon>
        <taxon>Alphaproteobacteria</taxon>
        <taxon>Rhodospirillales</taxon>
        <taxon>Azospirillaceae</taxon>
        <taxon>Nitrospirillum</taxon>
    </lineage>
</organism>
<protein>
    <submittedName>
        <fullName evidence="3">DDE family transposase</fullName>
    </submittedName>
</protein>
<evidence type="ECO:0000313" key="4">
    <source>
        <dbReference type="Proteomes" id="UP000319859"/>
    </source>
</evidence>
<accession>A0A560FGC6</accession>
<proteinExistence type="predicted"/>
<feature type="region of interest" description="Disordered" evidence="1">
    <location>
        <begin position="56"/>
        <end position="103"/>
    </location>
</feature>
<evidence type="ECO:0000256" key="1">
    <source>
        <dbReference type="SAM" id="MobiDB-lite"/>
    </source>
</evidence>
<reference evidence="3 4" key="1">
    <citation type="submission" date="2019-06" db="EMBL/GenBank/DDBJ databases">
        <title>Genomic Encyclopedia of Type Strains, Phase IV (KMG-V): Genome sequencing to study the core and pangenomes of soil and plant-associated prokaryotes.</title>
        <authorList>
            <person name="Whitman W."/>
        </authorList>
    </citation>
    <scope>NUCLEOTIDE SEQUENCE [LARGE SCALE GENOMIC DNA]</scope>
    <source>
        <strain evidence="3 4">BR 11880</strain>
    </source>
</reference>
<gene>
    <name evidence="3" type="ORF">FBZ89_10662</name>
</gene>
<name>A0A560FGC6_9PROT</name>
<sequence>MWSLRSMMPERSSWRVAQFDTLRLRLIKIAARVIEMKTQIKVHLLSATPYHIRTSCGSSSDACRDWSPDRQGYVPSRKKPRAFNPPDQCSQPRRLRREAEWHA</sequence>
<dbReference type="EMBL" id="VITN01000006">
    <property type="protein sequence ID" value="TWB20663.1"/>
    <property type="molecule type" value="Genomic_DNA"/>
</dbReference>
<dbReference type="AlphaFoldDB" id="A0A560FGC6"/>
<evidence type="ECO:0000259" key="2">
    <source>
        <dbReference type="Pfam" id="PF13701"/>
    </source>
</evidence>
<comment type="caution">
    <text evidence="3">The sequence shown here is derived from an EMBL/GenBank/DDBJ whole genome shotgun (WGS) entry which is preliminary data.</text>
</comment>
<evidence type="ECO:0000313" key="3">
    <source>
        <dbReference type="EMBL" id="TWB20663.1"/>
    </source>
</evidence>
<dbReference type="InterPro" id="IPR025668">
    <property type="entry name" value="Tnp_DDE_dom"/>
</dbReference>
<feature type="domain" description="Transposase DDE" evidence="2">
    <location>
        <begin position="1"/>
        <end position="51"/>
    </location>
</feature>
<dbReference type="Proteomes" id="UP000319859">
    <property type="component" value="Unassembled WGS sequence"/>
</dbReference>
<dbReference type="Pfam" id="PF13701">
    <property type="entry name" value="DDE_Tnp_1_4"/>
    <property type="match status" value="1"/>
</dbReference>